<reference evidence="1 2" key="1">
    <citation type="submission" date="2016-10" db="EMBL/GenBank/DDBJ databases">
        <authorList>
            <person name="de Groot N.N."/>
        </authorList>
    </citation>
    <scope>NUCLEOTIDE SEQUENCE [LARGE SCALE GENOMIC DNA]</scope>
    <source>
        <strain evidence="1 2">CGMCC 1.8894</strain>
    </source>
</reference>
<sequence length="206" mass="22450">MTQDISATEIAYNAARAGQARHTLVYIWGRNRETGQIESIGFWTGDDHQSFVIDGETRTYFGAGAAIDIDDITGGVGLAVRYVTARLAVVPEVAQAIRGYDPKLAPVEMHSAVFSLETNALVSEPRRIFKGEINEAPTPTPAIGGEAVFEIRCASSARALTRTLALKRSDAELRRRNPNDRFREYVSTSGIREVPWGEQPTRGAGG</sequence>
<dbReference type="RefSeq" id="WP_092886907.1">
    <property type="nucleotide sequence ID" value="NZ_CP061498.1"/>
</dbReference>
<dbReference type="EMBL" id="FNOM01000003">
    <property type="protein sequence ID" value="SDW78432.1"/>
    <property type="molecule type" value="Genomic_DNA"/>
</dbReference>
<evidence type="ECO:0000313" key="1">
    <source>
        <dbReference type="EMBL" id="SDW78432.1"/>
    </source>
</evidence>
<proteinExistence type="predicted"/>
<protein>
    <submittedName>
        <fullName evidence="1">Uncharacterized protein</fullName>
    </submittedName>
</protein>
<dbReference type="Proteomes" id="UP000198539">
    <property type="component" value="Unassembled WGS sequence"/>
</dbReference>
<dbReference type="OrthoDB" id="7770859at2"/>
<organism evidence="1 2">
    <name type="scientific">Roseicitreum antarcticum</name>
    <dbReference type="NCBI Taxonomy" id="564137"/>
    <lineage>
        <taxon>Bacteria</taxon>
        <taxon>Pseudomonadati</taxon>
        <taxon>Pseudomonadota</taxon>
        <taxon>Alphaproteobacteria</taxon>
        <taxon>Rhodobacterales</taxon>
        <taxon>Paracoccaceae</taxon>
        <taxon>Roseicitreum</taxon>
    </lineage>
</organism>
<gene>
    <name evidence="1" type="ORF">SAMN04488238_103342</name>
</gene>
<keyword evidence="2" id="KW-1185">Reference proteome</keyword>
<evidence type="ECO:0000313" key="2">
    <source>
        <dbReference type="Proteomes" id="UP000198539"/>
    </source>
</evidence>
<accession>A0A1H2WCS6</accession>
<dbReference type="STRING" id="564137.SAMN04488238_103342"/>
<dbReference type="AlphaFoldDB" id="A0A1H2WCS6"/>
<name>A0A1H2WCS6_9RHOB</name>